<dbReference type="HOGENOM" id="CLU_3320930_0_0_1"/>
<organism evidence="1 2">
    <name type="scientific">Setaria italica</name>
    <name type="common">Foxtail millet</name>
    <name type="synonym">Panicum italicum</name>
    <dbReference type="NCBI Taxonomy" id="4555"/>
    <lineage>
        <taxon>Eukaryota</taxon>
        <taxon>Viridiplantae</taxon>
        <taxon>Streptophyta</taxon>
        <taxon>Embryophyta</taxon>
        <taxon>Tracheophyta</taxon>
        <taxon>Spermatophyta</taxon>
        <taxon>Magnoliopsida</taxon>
        <taxon>Liliopsida</taxon>
        <taxon>Poales</taxon>
        <taxon>Poaceae</taxon>
        <taxon>PACMAD clade</taxon>
        <taxon>Panicoideae</taxon>
        <taxon>Panicodae</taxon>
        <taxon>Paniceae</taxon>
        <taxon>Cenchrinae</taxon>
        <taxon>Setaria</taxon>
    </lineage>
</organism>
<dbReference type="InParanoid" id="K4A4H4"/>
<accession>K4A4H4</accession>
<proteinExistence type="predicted"/>
<dbReference type="EMBL" id="AGNK02001336">
    <property type="status" value="NOT_ANNOTATED_CDS"/>
    <property type="molecule type" value="Genomic_DNA"/>
</dbReference>
<reference evidence="2" key="1">
    <citation type="journal article" date="2012" name="Nat. Biotechnol.">
        <title>Reference genome sequence of the model plant Setaria.</title>
        <authorList>
            <person name="Bennetzen J.L."/>
            <person name="Schmutz J."/>
            <person name="Wang H."/>
            <person name="Percifield R."/>
            <person name="Hawkins J."/>
            <person name="Pontaroli A.C."/>
            <person name="Estep M."/>
            <person name="Feng L."/>
            <person name="Vaughn J.N."/>
            <person name="Grimwood J."/>
            <person name="Jenkins J."/>
            <person name="Barry K."/>
            <person name="Lindquist E."/>
            <person name="Hellsten U."/>
            <person name="Deshpande S."/>
            <person name="Wang X."/>
            <person name="Wu X."/>
            <person name="Mitros T."/>
            <person name="Triplett J."/>
            <person name="Yang X."/>
            <person name="Ye C.Y."/>
            <person name="Mauro-Herrera M."/>
            <person name="Wang L."/>
            <person name="Li P."/>
            <person name="Sharma M."/>
            <person name="Sharma R."/>
            <person name="Ronald P.C."/>
            <person name="Panaud O."/>
            <person name="Kellogg E.A."/>
            <person name="Brutnell T.P."/>
            <person name="Doust A.N."/>
            <person name="Tuskan G.A."/>
            <person name="Rokhsar D."/>
            <person name="Devos K.M."/>
        </authorList>
    </citation>
    <scope>NUCLEOTIDE SEQUENCE [LARGE SCALE GENOMIC DNA]</scope>
    <source>
        <strain evidence="2">cv. Yugu1</strain>
    </source>
</reference>
<protein>
    <submittedName>
        <fullName evidence="1">Uncharacterized protein</fullName>
    </submittedName>
</protein>
<evidence type="ECO:0000313" key="2">
    <source>
        <dbReference type="Proteomes" id="UP000004995"/>
    </source>
</evidence>
<dbReference type="AlphaFoldDB" id="K4A4H4"/>
<keyword evidence="2" id="KW-1185">Reference proteome</keyword>
<dbReference type="Proteomes" id="UP000004995">
    <property type="component" value="Unassembled WGS sequence"/>
</dbReference>
<reference evidence="1" key="2">
    <citation type="submission" date="2018-08" db="UniProtKB">
        <authorList>
            <consortium name="EnsemblPlants"/>
        </authorList>
    </citation>
    <scope>IDENTIFICATION</scope>
    <source>
        <strain evidence="1">Yugu1</strain>
    </source>
</reference>
<evidence type="ECO:0000313" key="1">
    <source>
        <dbReference type="EnsemblPlants" id="KQL26664"/>
    </source>
</evidence>
<dbReference type="EnsemblPlants" id="KQL26664">
    <property type="protein sequence ID" value="KQL26664"/>
    <property type="gene ID" value="SETIT_033778mg"/>
</dbReference>
<sequence>MENKETSKCRLNLELPHRNMKAQLVSASHLDPVASHLKT</sequence>
<name>K4A4H4_SETIT</name>
<dbReference type="Gramene" id="KQL26664">
    <property type="protein sequence ID" value="KQL26664"/>
    <property type="gene ID" value="SETIT_033778mg"/>
</dbReference>